<dbReference type="EMBL" id="AEPE02000005">
    <property type="protein sequence ID" value="EFZ36945.1"/>
    <property type="molecule type" value="Genomic_DNA"/>
</dbReference>
<evidence type="ECO:0008006" key="3">
    <source>
        <dbReference type="Google" id="ProtNLM"/>
    </source>
</evidence>
<dbReference type="Pfam" id="PF12741">
    <property type="entry name" value="SusD-like"/>
    <property type="match status" value="1"/>
</dbReference>
<accession>E7RRQ7</accession>
<protein>
    <recommendedName>
        <fullName evidence="3">SusD/RagB family nutrient-binding outer membrane lipoprotein</fullName>
    </recommendedName>
</protein>
<gene>
    <name evidence="1" type="ORF">HMPREF0663_11858</name>
</gene>
<dbReference type="InterPro" id="IPR011990">
    <property type="entry name" value="TPR-like_helical_dom_sf"/>
</dbReference>
<dbReference type="AlphaFoldDB" id="E7RRQ7"/>
<comment type="caution">
    <text evidence="1">The sequence shown here is derived from an EMBL/GenBank/DDBJ whole genome shotgun (WGS) entry which is preliminary data.</text>
</comment>
<reference evidence="1" key="1">
    <citation type="submission" date="2011-01" db="EMBL/GenBank/DDBJ databases">
        <authorList>
            <person name="Muzny D."/>
            <person name="Qin X."/>
            <person name="Buhay C."/>
            <person name="Dugan-Rocha S."/>
            <person name="Ding Y."/>
            <person name="Chen G."/>
            <person name="Hawes A."/>
            <person name="Holder M."/>
            <person name="Jhangiani S."/>
            <person name="Johnson A."/>
            <person name="Khan Z."/>
            <person name="Li Z."/>
            <person name="Liu W."/>
            <person name="Liu X."/>
            <person name="Perez L."/>
            <person name="Shen H."/>
            <person name="Wang Q."/>
            <person name="Watt J."/>
            <person name="Xi L."/>
            <person name="Xin Y."/>
            <person name="Zhou J."/>
            <person name="Deng J."/>
            <person name="Jiang H."/>
            <person name="Liu Y."/>
            <person name="Qu J."/>
            <person name="Song X.-Z."/>
            <person name="Zhang L."/>
            <person name="Villasana D."/>
            <person name="Johnson A."/>
            <person name="Liu J."/>
            <person name="Liyanage D."/>
            <person name="Lorensuhewa L."/>
            <person name="Robinson T."/>
            <person name="Song A."/>
            <person name="Song B.-B."/>
            <person name="Dinh H."/>
            <person name="Thornton R."/>
            <person name="Coyle M."/>
            <person name="Francisco L."/>
            <person name="Jackson L."/>
            <person name="Javaid M."/>
            <person name="Korchina V."/>
            <person name="Kovar C."/>
            <person name="Mata R."/>
            <person name="Mathew T."/>
            <person name="Ngo R."/>
            <person name="Nguyen L."/>
            <person name="Nguyen N."/>
            <person name="Okwuonu G."/>
            <person name="Ongeri F."/>
            <person name="Pham C."/>
            <person name="Simmons D."/>
            <person name="Wilczek-Boney K."/>
            <person name="Hale W."/>
            <person name="Jakkamsetti A."/>
            <person name="Pham P."/>
            <person name="Ruth R."/>
            <person name="San Lucas F."/>
            <person name="Warren J."/>
            <person name="Zhang J."/>
            <person name="Zhao Z."/>
            <person name="Zhou C."/>
            <person name="Zhu D."/>
            <person name="Lee S."/>
            <person name="Bess C."/>
            <person name="Blankenburg K."/>
            <person name="Forbes L."/>
            <person name="Fu Q."/>
            <person name="Gubbala S."/>
            <person name="Hirani K."/>
            <person name="Jayaseelan J.C."/>
            <person name="Lara F."/>
            <person name="Munidasa M."/>
            <person name="Palculict T."/>
            <person name="Patil S."/>
            <person name="Pu L.-L."/>
            <person name="Saada N."/>
            <person name="Tang L."/>
            <person name="Weissenberger G."/>
            <person name="Zhu Y."/>
            <person name="Hemphill L."/>
            <person name="Shang Y."/>
            <person name="Youmans B."/>
            <person name="Ayvaz T."/>
            <person name="Ross M."/>
            <person name="Santibanez J."/>
            <person name="Aqrawi P."/>
            <person name="Gross S."/>
            <person name="Joshi V."/>
            <person name="Fowler G."/>
            <person name="Nazareth L."/>
            <person name="Reid J."/>
            <person name="Worley K."/>
            <person name="Petrosino J."/>
            <person name="Highlander S."/>
            <person name="Gibbs R."/>
        </authorList>
    </citation>
    <scope>NUCLEOTIDE SEQUENCE [LARGE SCALE GENOMIC DNA]</scope>
    <source>
        <strain evidence="1">ATCC 33269</strain>
    </source>
</reference>
<dbReference type="Proteomes" id="UP000005580">
    <property type="component" value="Unassembled WGS sequence"/>
</dbReference>
<dbReference type="Gene3D" id="1.25.40.390">
    <property type="match status" value="1"/>
</dbReference>
<proteinExistence type="predicted"/>
<dbReference type="RefSeq" id="WP_004370040.1">
    <property type="nucleotide sequence ID" value="NZ_GL833119.1"/>
</dbReference>
<sequence length="610" mass="68320">MKRHQILLAITMLSLSIGFQSCLDYDMTGDEFNSTTKNTQQVTNRAKVDSIPYKTVYTAEQVQSVAQKLEDPMRVAMGAQFAMRGGKKAETPGTHAYQYQFSLGVDNYAQYCAIPHTNFPYSKINIASTYAIDTKAYGGAMGSFKEVSTAAVPLMNHPGVDTIPELKAIYLLLYNYSAVEVADIYGPFPYSDLKTNKQTGPYDYDDVRSIYMRVVENIDTITACLKYFETKPVEYQNAVKSILDNNLLLLATGPGTGDPHIDTWIRFANSLKLRMAMHIVKVDKDLAQRWAEAAVADGVIETESQQMGLYPLVLGFTNPVSGVYEWQDTRMSASFEGVLKSMKHPYVDYLFTKNDNPFKNVKSGKITPKDSLVVGMRSGSHPGEGQDYASNQYIAFSKVNSKYTAQAPLYIMKLSEVCFLRAEGAVRGWKMNGSAKEFYEQGIRTGSMEEANSKVKDYDDGTGILKSRYDAMIDSYMQLEHAVPFTYNDPTGDTESIESAIKIGVKWDDNDSPEIKLEKIITQKYIAGFPYSFEAWVDLRRTGYPRLFDVLNVDDSDGSLKQGDMIRRLPFPDTQDGSVLQDVERTGLKGLNGPDVVATRLWWDVNTPNF</sequence>
<keyword evidence="2" id="KW-1185">Reference proteome</keyword>
<evidence type="ECO:0000313" key="2">
    <source>
        <dbReference type="Proteomes" id="UP000005580"/>
    </source>
</evidence>
<dbReference type="HOGENOM" id="CLU_025928_2_0_10"/>
<dbReference type="eggNOG" id="COG4198">
    <property type="taxonomic scope" value="Bacteria"/>
</dbReference>
<evidence type="ECO:0000313" key="1">
    <source>
        <dbReference type="EMBL" id="EFZ36945.1"/>
    </source>
</evidence>
<name>E7RRQ7_9BACT</name>
<dbReference type="PROSITE" id="PS51257">
    <property type="entry name" value="PROKAR_LIPOPROTEIN"/>
    <property type="match status" value="1"/>
</dbReference>
<dbReference type="STRING" id="28134.SAMN05444288_1492"/>
<organism evidence="1 2">
    <name type="scientific">Hoylesella oralis ATCC 33269</name>
    <dbReference type="NCBI Taxonomy" id="873533"/>
    <lineage>
        <taxon>Bacteria</taxon>
        <taxon>Pseudomonadati</taxon>
        <taxon>Bacteroidota</taxon>
        <taxon>Bacteroidia</taxon>
        <taxon>Bacteroidales</taxon>
        <taxon>Prevotellaceae</taxon>
        <taxon>Hoylesella</taxon>
    </lineage>
</organism>
<dbReference type="SUPFAM" id="SSF48452">
    <property type="entry name" value="TPR-like"/>
    <property type="match status" value="1"/>
</dbReference>
<dbReference type="InterPro" id="IPR024302">
    <property type="entry name" value="SusD-like"/>
</dbReference>